<protein>
    <recommendedName>
        <fullName evidence="11">Seipin</fullName>
    </recommendedName>
</protein>
<sequence length="366" mass="40205">MDDEGCMNVLQSFDDSNEHSNSSLHSPHSSNILLSIISSYTPKIIPLLVFVLLIPILAFISILAGWLVWRTASTSWDAPVYLQYGDGSQPYAQFPLPTLSPLQHYDISLNIIVPATESNLALGNFMASLTLTTPTNKTLVHLRRPAIILSPSAQLLSRKPKTINIEIPLLYDFLPGTAKIIAMIELGRRDSWTSLGHGEGRELSVITAHVRGMVVHHGVRLFPIPISWLDVSYPLLLIRGLVSRFPLTSAIISAAGFLTMISLILCACILPSVLHRSSLVDTIDVSPGLLHFKQEYSAPSDSSILEDEGPSFRQGKRKVRAGKASVGRPWIKVEEETPAGPSTHVPADALRRRSFIRVEELSEANI</sequence>
<dbReference type="CDD" id="cd23995">
    <property type="entry name" value="Seipin_BSCL2_like"/>
    <property type="match status" value="1"/>
</dbReference>
<reference evidence="9 10" key="1">
    <citation type="submission" date="2014-02" db="EMBL/GenBank/DDBJ databases">
        <title>Transposable element dynamics among asymbiotic and ectomycorrhizal Amanita fungi.</title>
        <authorList>
            <consortium name="DOE Joint Genome Institute"/>
            <person name="Hess J."/>
            <person name="Skrede I."/>
            <person name="Wolfe B."/>
            <person name="LaButti K."/>
            <person name="Ohm R.A."/>
            <person name="Grigoriev I.V."/>
            <person name="Pringle A."/>
        </authorList>
    </citation>
    <scope>NUCLEOTIDE SEQUENCE [LARGE SCALE GENOMIC DNA]</scope>
    <source>
        <strain evidence="9 10">SKay4041</strain>
    </source>
</reference>
<gene>
    <name evidence="9" type="ORF">AMATHDRAFT_333</name>
</gene>
<dbReference type="Pfam" id="PF06775">
    <property type="entry name" value="Seipin"/>
    <property type="match status" value="1"/>
</dbReference>
<accession>A0A2A9P1R3</accession>
<dbReference type="Proteomes" id="UP000242287">
    <property type="component" value="Unassembled WGS sequence"/>
</dbReference>
<keyword evidence="4 8" id="KW-1133">Transmembrane helix</keyword>
<feature type="transmembrane region" description="Helical" evidence="8">
    <location>
        <begin position="221"/>
        <end position="242"/>
    </location>
</feature>
<evidence type="ECO:0000256" key="4">
    <source>
        <dbReference type="ARBA" id="ARBA00022989"/>
    </source>
</evidence>
<proteinExistence type="predicted"/>
<dbReference type="GO" id="GO:0006629">
    <property type="term" value="P:lipid metabolic process"/>
    <property type="evidence" value="ECO:0007669"/>
    <property type="project" value="UniProtKB-KW"/>
</dbReference>
<feature type="region of interest" description="Disordered" evidence="7">
    <location>
        <begin position="301"/>
        <end position="320"/>
    </location>
</feature>
<keyword evidence="5" id="KW-0443">Lipid metabolism</keyword>
<dbReference type="GO" id="GO:0005789">
    <property type="term" value="C:endoplasmic reticulum membrane"/>
    <property type="evidence" value="ECO:0007669"/>
    <property type="project" value="UniProtKB-SubCell"/>
</dbReference>
<keyword evidence="2 8" id="KW-0812">Transmembrane</keyword>
<evidence type="ECO:0000256" key="2">
    <source>
        <dbReference type="ARBA" id="ARBA00022692"/>
    </source>
</evidence>
<keyword evidence="10" id="KW-1185">Reference proteome</keyword>
<dbReference type="GO" id="GO:0140042">
    <property type="term" value="P:lipid droplet formation"/>
    <property type="evidence" value="ECO:0007669"/>
    <property type="project" value="UniProtKB-ARBA"/>
</dbReference>
<comment type="subcellular location">
    <subcellularLocation>
        <location evidence="1">Endoplasmic reticulum membrane</location>
        <topology evidence="1">Multi-pass membrane protein</topology>
    </subcellularLocation>
</comment>
<evidence type="ECO:0000256" key="5">
    <source>
        <dbReference type="ARBA" id="ARBA00023098"/>
    </source>
</evidence>
<feature type="transmembrane region" description="Helical" evidence="8">
    <location>
        <begin position="44"/>
        <end position="69"/>
    </location>
</feature>
<dbReference type="OrthoDB" id="3990054at2759"/>
<dbReference type="EMBL" id="KZ301969">
    <property type="protein sequence ID" value="PFH54800.1"/>
    <property type="molecule type" value="Genomic_DNA"/>
</dbReference>
<organism evidence="9 10">
    <name type="scientific">Amanita thiersii Skay4041</name>
    <dbReference type="NCBI Taxonomy" id="703135"/>
    <lineage>
        <taxon>Eukaryota</taxon>
        <taxon>Fungi</taxon>
        <taxon>Dikarya</taxon>
        <taxon>Basidiomycota</taxon>
        <taxon>Agaricomycotina</taxon>
        <taxon>Agaricomycetes</taxon>
        <taxon>Agaricomycetidae</taxon>
        <taxon>Agaricales</taxon>
        <taxon>Pluteineae</taxon>
        <taxon>Amanitaceae</taxon>
        <taxon>Amanita</taxon>
    </lineage>
</organism>
<evidence type="ECO:0000313" key="10">
    <source>
        <dbReference type="Proteomes" id="UP000242287"/>
    </source>
</evidence>
<evidence type="ECO:0000256" key="3">
    <source>
        <dbReference type="ARBA" id="ARBA00022824"/>
    </source>
</evidence>
<name>A0A2A9P1R3_9AGAR</name>
<dbReference type="STRING" id="703135.A0A2A9P1R3"/>
<dbReference type="PANTHER" id="PTHR21212">
    <property type="entry name" value="BERNARDINELLI-SEIP CONGENITAL LIPODYSTROPHY 2 HOMOLOG BSCL2 PROTEIN"/>
    <property type="match status" value="1"/>
</dbReference>
<evidence type="ECO:0000256" key="8">
    <source>
        <dbReference type="SAM" id="Phobius"/>
    </source>
</evidence>
<evidence type="ECO:0000313" key="9">
    <source>
        <dbReference type="EMBL" id="PFH54800.1"/>
    </source>
</evidence>
<evidence type="ECO:0000256" key="6">
    <source>
        <dbReference type="ARBA" id="ARBA00023136"/>
    </source>
</evidence>
<dbReference type="PANTHER" id="PTHR21212:SF0">
    <property type="entry name" value="SEIPIN"/>
    <property type="match status" value="1"/>
</dbReference>
<dbReference type="InterPro" id="IPR009617">
    <property type="entry name" value="Seipin"/>
</dbReference>
<keyword evidence="3" id="KW-0256">Endoplasmic reticulum</keyword>
<dbReference type="AlphaFoldDB" id="A0A2A9P1R3"/>
<evidence type="ECO:0000256" key="7">
    <source>
        <dbReference type="SAM" id="MobiDB-lite"/>
    </source>
</evidence>
<keyword evidence="6 8" id="KW-0472">Membrane</keyword>
<evidence type="ECO:0008006" key="11">
    <source>
        <dbReference type="Google" id="ProtNLM"/>
    </source>
</evidence>
<evidence type="ECO:0000256" key="1">
    <source>
        <dbReference type="ARBA" id="ARBA00004477"/>
    </source>
</evidence>
<feature type="transmembrane region" description="Helical" evidence="8">
    <location>
        <begin position="248"/>
        <end position="270"/>
    </location>
</feature>